<keyword evidence="6" id="KW-0732">Signal</keyword>
<comment type="similarity">
    <text evidence="2 10">Belongs to the UDP-glycosyltransferase family.</text>
</comment>
<keyword evidence="5 11" id="KW-0812">Transmembrane</keyword>
<evidence type="ECO:0000256" key="5">
    <source>
        <dbReference type="ARBA" id="ARBA00022692"/>
    </source>
</evidence>
<dbReference type="FunFam" id="3.40.50.2000:FF:000021">
    <property type="entry name" value="UDP-glucuronosyltransferase"/>
    <property type="match status" value="1"/>
</dbReference>
<dbReference type="Proteomes" id="UP000494206">
    <property type="component" value="Unassembled WGS sequence"/>
</dbReference>
<evidence type="ECO:0000313" key="12">
    <source>
        <dbReference type="EMBL" id="CAB3399007.1"/>
    </source>
</evidence>
<evidence type="ECO:0000256" key="8">
    <source>
        <dbReference type="ARBA" id="ARBA00023136"/>
    </source>
</evidence>
<evidence type="ECO:0000256" key="7">
    <source>
        <dbReference type="ARBA" id="ARBA00022989"/>
    </source>
</evidence>
<evidence type="ECO:0000256" key="2">
    <source>
        <dbReference type="ARBA" id="ARBA00009995"/>
    </source>
</evidence>
<dbReference type="EMBL" id="CADEPM010000001">
    <property type="protein sequence ID" value="CAB3399007.1"/>
    <property type="molecule type" value="Genomic_DNA"/>
</dbReference>
<dbReference type="Gene3D" id="3.40.50.2000">
    <property type="entry name" value="Glycogen Phosphorylase B"/>
    <property type="match status" value="1"/>
</dbReference>
<dbReference type="PROSITE" id="PS00375">
    <property type="entry name" value="UDPGT"/>
    <property type="match status" value="1"/>
</dbReference>
<keyword evidence="4 10" id="KW-0808">Transferase</keyword>
<protein>
    <recommendedName>
        <fullName evidence="11">UDP-glucuronosyltransferase</fullName>
        <ecNumber evidence="11">2.4.1.17</ecNumber>
    </recommendedName>
</protein>
<evidence type="ECO:0000256" key="9">
    <source>
        <dbReference type="ARBA" id="ARBA00047475"/>
    </source>
</evidence>
<accession>A0A8S1E5R2</accession>
<comment type="subcellular location">
    <subcellularLocation>
        <location evidence="1 11">Membrane</location>
        <topology evidence="1 11">Single-pass membrane protein</topology>
    </subcellularLocation>
</comment>
<dbReference type="InterPro" id="IPR035595">
    <property type="entry name" value="UDP_glycos_trans_CS"/>
</dbReference>
<keyword evidence="3 10" id="KW-0328">Glycosyltransferase</keyword>
<keyword evidence="7 11" id="KW-1133">Transmembrane helix</keyword>
<keyword evidence="8 11" id="KW-0472">Membrane</keyword>
<dbReference type="GO" id="GO:0015020">
    <property type="term" value="F:glucuronosyltransferase activity"/>
    <property type="evidence" value="ECO:0007669"/>
    <property type="project" value="UniProtKB-EC"/>
</dbReference>
<dbReference type="OrthoDB" id="5835829at2759"/>
<evidence type="ECO:0000313" key="13">
    <source>
        <dbReference type="Proteomes" id="UP000494206"/>
    </source>
</evidence>
<dbReference type="InterPro" id="IPR002213">
    <property type="entry name" value="UDP_glucos_trans"/>
</dbReference>
<dbReference type="CDD" id="cd03784">
    <property type="entry name" value="GT1_Gtf-like"/>
    <property type="match status" value="1"/>
</dbReference>
<sequence length="533" mass="60437">MSLSSLCDNHQLLDFSSILGEYSNAHKILVFSPTASKSHMISQGRIADELAKAGHQVTNFEPDFLDLTDKFVPCKLCKRWPVTGLKNAEYKRIQSELSEHIFKESSIWSRIFNAETDPHQDEYNNLCEEIVSNSTLIAQLRAENFDAYFGEHVHLCGMGLAQLLGIRHKFWVASCTMGVSMRDTLGVPTPSSFLPFMAHLDSTPAPITQRLTNLLLHLVQLRDEYRDNYRTTQMYRKHFGPQFPDINEIARDSDVVFVSTDELLEIPAPTLSNIVHIGGLGTEHGDESGLDAKFGAEMEKGDGVILFSLGTIANTTKLPSEIMRNVLEITQKFKKFHWIIKVDKYSKDVFENAEGLSNVIVADWVPQPAILAHPRLKAFITHAGYNSLMESARAGIPVVSIPFMFDQPRNSRAVERKGWGVARDKKMLINEPEKIEQAVREILTNPIYTKKAQRLKKLMRTKPQTASERLVQTTNWVLKNNGVEELQYEGKLLDFVTYYNLDIIILLITIVISLLCMLRLSMFFNSSQKSKIE</sequence>
<dbReference type="Pfam" id="PF00201">
    <property type="entry name" value="UDPGT"/>
    <property type="match status" value="1"/>
</dbReference>
<gene>
    <name evidence="12" type="ORF">CBOVIS_LOCUS2213</name>
</gene>
<evidence type="ECO:0000256" key="1">
    <source>
        <dbReference type="ARBA" id="ARBA00004167"/>
    </source>
</evidence>
<proteinExistence type="inferred from homology"/>
<comment type="caution">
    <text evidence="12">The sequence shown here is derived from an EMBL/GenBank/DDBJ whole genome shotgun (WGS) entry which is preliminary data.</text>
</comment>
<evidence type="ECO:0000256" key="4">
    <source>
        <dbReference type="ARBA" id="ARBA00022679"/>
    </source>
</evidence>
<dbReference type="AlphaFoldDB" id="A0A8S1E5R2"/>
<keyword evidence="13" id="KW-1185">Reference proteome</keyword>
<dbReference type="PANTHER" id="PTHR48043:SF1">
    <property type="entry name" value="UDP-GLUCURONOSYLTRANSFERASE UGT-48-RELATED"/>
    <property type="match status" value="1"/>
</dbReference>
<name>A0A8S1E5R2_9PELO</name>
<feature type="transmembrane region" description="Helical" evidence="11">
    <location>
        <begin position="503"/>
        <end position="524"/>
    </location>
</feature>
<reference evidence="12 13" key="1">
    <citation type="submission" date="2020-04" db="EMBL/GenBank/DDBJ databases">
        <authorList>
            <person name="Laetsch R D."/>
            <person name="Stevens L."/>
            <person name="Kumar S."/>
            <person name="Blaxter L. M."/>
        </authorList>
    </citation>
    <scope>NUCLEOTIDE SEQUENCE [LARGE SCALE GENOMIC DNA]</scope>
</reference>
<dbReference type="SUPFAM" id="SSF53756">
    <property type="entry name" value="UDP-Glycosyltransferase/glycogen phosphorylase"/>
    <property type="match status" value="1"/>
</dbReference>
<dbReference type="EC" id="2.4.1.17" evidence="11"/>
<dbReference type="InterPro" id="IPR050271">
    <property type="entry name" value="UDP-glycosyltransferase"/>
</dbReference>
<dbReference type="GO" id="GO:0016020">
    <property type="term" value="C:membrane"/>
    <property type="evidence" value="ECO:0007669"/>
    <property type="project" value="UniProtKB-SubCell"/>
</dbReference>
<evidence type="ECO:0000256" key="10">
    <source>
        <dbReference type="RuleBase" id="RU003718"/>
    </source>
</evidence>
<evidence type="ECO:0000256" key="6">
    <source>
        <dbReference type="ARBA" id="ARBA00022729"/>
    </source>
</evidence>
<evidence type="ECO:0000256" key="11">
    <source>
        <dbReference type="RuleBase" id="RU362059"/>
    </source>
</evidence>
<organism evidence="12 13">
    <name type="scientific">Caenorhabditis bovis</name>
    <dbReference type="NCBI Taxonomy" id="2654633"/>
    <lineage>
        <taxon>Eukaryota</taxon>
        <taxon>Metazoa</taxon>
        <taxon>Ecdysozoa</taxon>
        <taxon>Nematoda</taxon>
        <taxon>Chromadorea</taxon>
        <taxon>Rhabditida</taxon>
        <taxon>Rhabditina</taxon>
        <taxon>Rhabditomorpha</taxon>
        <taxon>Rhabditoidea</taxon>
        <taxon>Rhabditidae</taxon>
        <taxon>Peloderinae</taxon>
        <taxon>Caenorhabditis</taxon>
    </lineage>
</organism>
<comment type="catalytic activity">
    <reaction evidence="9 11">
        <text>glucuronate acceptor + UDP-alpha-D-glucuronate = acceptor beta-D-glucuronoside + UDP + H(+)</text>
        <dbReference type="Rhea" id="RHEA:21032"/>
        <dbReference type="ChEBI" id="CHEBI:15378"/>
        <dbReference type="ChEBI" id="CHEBI:58052"/>
        <dbReference type="ChEBI" id="CHEBI:58223"/>
        <dbReference type="ChEBI" id="CHEBI:132367"/>
        <dbReference type="ChEBI" id="CHEBI:132368"/>
        <dbReference type="EC" id="2.4.1.17"/>
    </reaction>
</comment>
<dbReference type="PANTHER" id="PTHR48043">
    <property type="entry name" value="EG:EG0003.4 PROTEIN-RELATED"/>
    <property type="match status" value="1"/>
</dbReference>
<evidence type="ECO:0000256" key="3">
    <source>
        <dbReference type="ARBA" id="ARBA00022676"/>
    </source>
</evidence>